<gene>
    <name evidence="1" type="ORF">K788_0004172</name>
</gene>
<evidence type="ECO:0000313" key="2">
    <source>
        <dbReference type="Proteomes" id="UP000019146"/>
    </source>
</evidence>
<protein>
    <submittedName>
        <fullName evidence="1">Uncharacterized protein</fullName>
    </submittedName>
</protein>
<organism evidence="1 2">
    <name type="scientific">Paraburkholderia caribensis MBA4</name>
    <dbReference type="NCBI Taxonomy" id="1323664"/>
    <lineage>
        <taxon>Bacteria</taxon>
        <taxon>Pseudomonadati</taxon>
        <taxon>Pseudomonadota</taxon>
        <taxon>Betaproteobacteria</taxon>
        <taxon>Burkholderiales</taxon>
        <taxon>Burkholderiaceae</taxon>
        <taxon>Paraburkholderia</taxon>
    </lineage>
</organism>
<accession>A0A0P0R599</accession>
<dbReference type="AlphaFoldDB" id="A0A0P0R599"/>
<proteinExistence type="predicted"/>
<evidence type="ECO:0000313" key="1">
    <source>
        <dbReference type="EMBL" id="ALL63306.1"/>
    </source>
</evidence>
<dbReference type="KEGG" id="bcai:K788_0004172"/>
<name>A0A0P0R599_9BURK</name>
<reference evidence="1 2" key="1">
    <citation type="journal article" date="2014" name="Genome Announc.">
        <title>Draft Genome Sequence of the Haloacid-Degrading Burkholderia caribensis Strain MBA4.</title>
        <authorList>
            <person name="Pan Y."/>
            <person name="Kong K.F."/>
            <person name="Tsang J.S."/>
        </authorList>
    </citation>
    <scope>NUCLEOTIDE SEQUENCE [LARGE SCALE GENOMIC DNA]</scope>
    <source>
        <strain evidence="1 2">MBA4</strain>
    </source>
</reference>
<dbReference type="EMBL" id="CP012746">
    <property type="protein sequence ID" value="ALL63306.1"/>
    <property type="molecule type" value="Genomic_DNA"/>
</dbReference>
<dbReference type="Proteomes" id="UP000019146">
    <property type="component" value="Chromosome 1"/>
</dbReference>
<sequence>MWLCGGALAGSVFVIRLIVEPIWAGTNLCGPFLWTKISAVIAGIWD</sequence>